<evidence type="ECO:0000313" key="3">
    <source>
        <dbReference type="Proteomes" id="UP000198324"/>
    </source>
</evidence>
<accession>A0A239ASN5</accession>
<keyword evidence="1" id="KW-1133">Transmembrane helix</keyword>
<keyword evidence="1" id="KW-0472">Membrane</keyword>
<evidence type="ECO:0000256" key="1">
    <source>
        <dbReference type="SAM" id="Phobius"/>
    </source>
</evidence>
<keyword evidence="3" id="KW-1185">Reference proteome</keyword>
<name>A0A239ASN5_9BACT</name>
<keyword evidence="1" id="KW-0812">Transmembrane</keyword>
<dbReference type="RefSeq" id="WP_089274378.1">
    <property type="nucleotide sequence ID" value="NZ_FZOC01000004.1"/>
</dbReference>
<protein>
    <submittedName>
        <fullName evidence="2">Uncharacterized protein</fullName>
    </submittedName>
</protein>
<dbReference type="Proteomes" id="UP000198324">
    <property type="component" value="Unassembled WGS sequence"/>
</dbReference>
<organism evidence="2 3">
    <name type="scientific">Humidesulfovibrio mexicanus</name>
    <dbReference type="NCBI Taxonomy" id="147047"/>
    <lineage>
        <taxon>Bacteria</taxon>
        <taxon>Pseudomonadati</taxon>
        <taxon>Thermodesulfobacteriota</taxon>
        <taxon>Desulfovibrionia</taxon>
        <taxon>Desulfovibrionales</taxon>
        <taxon>Desulfovibrionaceae</taxon>
        <taxon>Humidesulfovibrio</taxon>
    </lineage>
</organism>
<dbReference type="AlphaFoldDB" id="A0A239ASN5"/>
<dbReference type="OrthoDB" id="5471470at2"/>
<proteinExistence type="predicted"/>
<evidence type="ECO:0000313" key="2">
    <source>
        <dbReference type="EMBL" id="SNR97988.1"/>
    </source>
</evidence>
<gene>
    <name evidence="2" type="ORF">SAMN04488503_2160</name>
</gene>
<dbReference type="EMBL" id="FZOC01000004">
    <property type="protein sequence ID" value="SNR97988.1"/>
    <property type="molecule type" value="Genomic_DNA"/>
</dbReference>
<sequence length="184" mass="20008">MARFAVRAKGPLEALLRLIGLALVMGLAVYGFWKNSERTLERITAGAALADETASLSEDQRAHVRAFTTAMRQRYGVETRLQVTDGPLAPPEQDGKTLYIGLAPARGEALVRLPPLMAGALGQDFSRQLSEEHFPFHFAPGRDWRKGLLLALDLLESRLSALHATDNADTTNATPPSGGDKDMK</sequence>
<reference evidence="2 3" key="1">
    <citation type="submission" date="2017-06" db="EMBL/GenBank/DDBJ databases">
        <authorList>
            <person name="Kim H.J."/>
            <person name="Triplett B.A."/>
        </authorList>
    </citation>
    <scope>NUCLEOTIDE SEQUENCE [LARGE SCALE GENOMIC DNA]</scope>
    <source>
        <strain evidence="2 3">DSM 13116</strain>
    </source>
</reference>
<feature type="transmembrane region" description="Helical" evidence="1">
    <location>
        <begin position="14"/>
        <end position="33"/>
    </location>
</feature>